<dbReference type="SUPFAM" id="SSF53098">
    <property type="entry name" value="Ribonuclease H-like"/>
    <property type="match status" value="1"/>
</dbReference>
<dbReference type="EMBL" id="BKCJ010001953">
    <property type="protein sequence ID" value="GEU45203.1"/>
    <property type="molecule type" value="Genomic_DNA"/>
</dbReference>
<dbReference type="PANTHER" id="PTHR42648:SF18">
    <property type="entry name" value="RETROTRANSPOSON, UNCLASSIFIED-LIKE PROTEIN"/>
    <property type="match status" value="1"/>
</dbReference>
<dbReference type="InterPro" id="IPR039537">
    <property type="entry name" value="Retrotran_Ty1/copia-like"/>
</dbReference>
<dbReference type="PROSITE" id="PS50994">
    <property type="entry name" value="INTEGRASE"/>
    <property type="match status" value="1"/>
</dbReference>
<keyword evidence="2" id="KW-0479">Metal-binding</keyword>
<dbReference type="InterPro" id="IPR054722">
    <property type="entry name" value="PolX-like_BBD"/>
</dbReference>
<dbReference type="InterPro" id="IPR036875">
    <property type="entry name" value="Znf_CCHC_sf"/>
</dbReference>
<evidence type="ECO:0000259" key="8">
    <source>
        <dbReference type="PROSITE" id="PS50994"/>
    </source>
</evidence>
<comment type="caution">
    <text evidence="9">The sequence shown here is derived from an EMBL/GenBank/DDBJ whole genome shotgun (WGS) entry which is preliminary data.</text>
</comment>
<dbReference type="PROSITE" id="PS50158">
    <property type="entry name" value="ZF_CCHC"/>
    <property type="match status" value="1"/>
</dbReference>
<feature type="compositionally biased region" description="Polar residues" evidence="6">
    <location>
        <begin position="1074"/>
        <end position="1098"/>
    </location>
</feature>
<evidence type="ECO:0000256" key="3">
    <source>
        <dbReference type="ARBA" id="ARBA00022801"/>
    </source>
</evidence>
<evidence type="ECO:0000313" key="9">
    <source>
        <dbReference type="EMBL" id="GEU45203.1"/>
    </source>
</evidence>
<name>A0A6L2K744_TANCI</name>
<evidence type="ECO:0000256" key="1">
    <source>
        <dbReference type="ARBA" id="ARBA00022670"/>
    </source>
</evidence>
<dbReference type="SMART" id="SM00343">
    <property type="entry name" value="ZnF_C2HC"/>
    <property type="match status" value="1"/>
</dbReference>
<evidence type="ECO:0000256" key="6">
    <source>
        <dbReference type="SAM" id="MobiDB-lite"/>
    </source>
</evidence>
<keyword evidence="1" id="KW-0645">Protease</keyword>
<dbReference type="Pfam" id="PF00098">
    <property type="entry name" value="zf-CCHC"/>
    <property type="match status" value="1"/>
</dbReference>
<evidence type="ECO:0000256" key="4">
    <source>
        <dbReference type="PROSITE-ProRule" id="PRU00047"/>
    </source>
</evidence>
<dbReference type="Gene3D" id="4.10.60.10">
    <property type="entry name" value="Zinc finger, CCHC-type"/>
    <property type="match status" value="1"/>
</dbReference>
<feature type="region of interest" description="Disordered" evidence="6">
    <location>
        <begin position="1305"/>
        <end position="1324"/>
    </location>
</feature>
<feature type="compositionally biased region" description="Basic and acidic residues" evidence="6">
    <location>
        <begin position="1305"/>
        <end position="1323"/>
    </location>
</feature>
<dbReference type="InterPro" id="IPR013103">
    <property type="entry name" value="RVT_2"/>
</dbReference>
<feature type="region of interest" description="Disordered" evidence="6">
    <location>
        <begin position="1721"/>
        <end position="1836"/>
    </location>
</feature>
<evidence type="ECO:0000259" key="7">
    <source>
        <dbReference type="PROSITE" id="PS50158"/>
    </source>
</evidence>
<feature type="domain" description="CCHC-type" evidence="7">
    <location>
        <begin position="297"/>
        <end position="312"/>
    </location>
</feature>
<feature type="compositionally biased region" description="Polar residues" evidence="6">
    <location>
        <begin position="1725"/>
        <end position="1734"/>
    </location>
</feature>
<protein>
    <recommendedName>
        <fullName evidence="10">Retrovirus-related Pol polyprotein from transposon TNT 1-94</fullName>
    </recommendedName>
</protein>
<feature type="region of interest" description="Disordered" evidence="6">
    <location>
        <begin position="1657"/>
        <end position="1678"/>
    </location>
</feature>
<keyword evidence="4" id="KW-0862">Zinc</keyword>
<dbReference type="GO" id="GO:0015074">
    <property type="term" value="P:DNA integration"/>
    <property type="evidence" value="ECO:0007669"/>
    <property type="project" value="InterPro"/>
</dbReference>
<feature type="compositionally biased region" description="Polar residues" evidence="6">
    <location>
        <begin position="1663"/>
        <end position="1678"/>
    </location>
</feature>
<dbReference type="Pfam" id="PF22936">
    <property type="entry name" value="Pol_BBD"/>
    <property type="match status" value="1"/>
</dbReference>
<evidence type="ECO:0008006" key="10">
    <source>
        <dbReference type="Google" id="ProtNLM"/>
    </source>
</evidence>
<dbReference type="Gene3D" id="3.30.420.10">
    <property type="entry name" value="Ribonuclease H-like superfamily/Ribonuclease H"/>
    <property type="match status" value="1"/>
</dbReference>
<dbReference type="PANTHER" id="PTHR42648">
    <property type="entry name" value="TRANSPOSASE, PUTATIVE-RELATED"/>
    <property type="match status" value="1"/>
</dbReference>
<dbReference type="SUPFAM" id="SSF57756">
    <property type="entry name" value="Retrovirus zinc finger-like domains"/>
    <property type="match status" value="1"/>
</dbReference>
<dbReference type="GO" id="GO:0003676">
    <property type="term" value="F:nucleic acid binding"/>
    <property type="evidence" value="ECO:0007669"/>
    <property type="project" value="InterPro"/>
</dbReference>
<evidence type="ECO:0000256" key="2">
    <source>
        <dbReference type="ARBA" id="ARBA00022723"/>
    </source>
</evidence>
<dbReference type="Pfam" id="PF07727">
    <property type="entry name" value="RVT_2"/>
    <property type="match status" value="1"/>
</dbReference>
<dbReference type="CDD" id="cd09272">
    <property type="entry name" value="RNase_HI_RT_Ty1"/>
    <property type="match status" value="1"/>
</dbReference>
<proteinExistence type="predicted"/>
<dbReference type="GO" id="GO:0006508">
    <property type="term" value="P:proteolysis"/>
    <property type="evidence" value="ECO:0007669"/>
    <property type="project" value="UniProtKB-KW"/>
</dbReference>
<feature type="region of interest" description="Disordered" evidence="6">
    <location>
        <begin position="1923"/>
        <end position="1950"/>
    </location>
</feature>
<feature type="compositionally biased region" description="Basic and acidic residues" evidence="6">
    <location>
        <begin position="1788"/>
        <end position="1800"/>
    </location>
</feature>
<dbReference type="InterPro" id="IPR001878">
    <property type="entry name" value="Znf_CCHC"/>
</dbReference>
<feature type="domain" description="Integrase catalytic" evidence="8">
    <location>
        <begin position="938"/>
        <end position="1037"/>
    </location>
</feature>
<evidence type="ECO:0000256" key="5">
    <source>
        <dbReference type="SAM" id="Coils"/>
    </source>
</evidence>
<dbReference type="GO" id="GO:0008270">
    <property type="term" value="F:zinc ion binding"/>
    <property type="evidence" value="ECO:0007669"/>
    <property type="project" value="UniProtKB-KW"/>
</dbReference>
<dbReference type="InterPro" id="IPR001584">
    <property type="entry name" value="Integrase_cat-core"/>
</dbReference>
<organism evidence="9">
    <name type="scientific">Tanacetum cinerariifolium</name>
    <name type="common">Dalmatian daisy</name>
    <name type="synonym">Chrysanthemum cinerariifolium</name>
    <dbReference type="NCBI Taxonomy" id="118510"/>
    <lineage>
        <taxon>Eukaryota</taxon>
        <taxon>Viridiplantae</taxon>
        <taxon>Streptophyta</taxon>
        <taxon>Embryophyta</taxon>
        <taxon>Tracheophyta</taxon>
        <taxon>Spermatophyta</taxon>
        <taxon>Magnoliopsida</taxon>
        <taxon>eudicotyledons</taxon>
        <taxon>Gunneridae</taxon>
        <taxon>Pentapetalae</taxon>
        <taxon>asterids</taxon>
        <taxon>campanulids</taxon>
        <taxon>Asterales</taxon>
        <taxon>Asteraceae</taxon>
        <taxon>Asteroideae</taxon>
        <taxon>Anthemideae</taxon>
        <taxon>Anthemidinae</taxon>
        <taxon>Tanacetum</taxon>
    </lineage>
</organism>
<feature type="coiled-coil region" evidence="5">
    <location>
        <begin position="402"/>
        <end position="479"/>
    </location>
</feature>
<sequence>MYDSWKSLMELYMMNRQHGRMILEFVENGLLLWPTIEENGVTRPKKYSELSATKAIQADCDVKATNIILQGLPPEVYALVRNHKVAKELWERIQLLMQGNSLTKQERECKLYDGFDKFSYKKGESLLNTKFLNTLPHKWSKFVTNVKLVRDLHTTNVDQLHAYLGQHEFYANKYVSHAQSSTPLSITDPSNDFQSSVHHNVYNSSSSIPQVEYAPSVHQQSDFFQPNSSLIVPGFQKGDDPIDAINYMMSFLIAVVTSRVTVQPIQGRQNYLVAGTSRPYTSGPSGNNSGKQRTVVCYNCKREGHMSKQCTKLKRKRDEAWFKDKVLLVQAQANEKILHEEELEFLADPGITEAQTTQYVITNNAAYQADDLDSYDSDCDEINSAKIALMENLSHYGFDNLAEDNKSVNETLTAELDRYKDQVRILKERNNVDKVSDSCAQSMEIDNLTQTLSEHLKEKESLKQTVILLKNNFQKEESRNIDRELALEKQNSVNSKEPNLSTRPTQVEVLKEPPKVSMVNLSLKKLKFHLASFDVVVKERTTTTAITEGTRGFEHTKACFRDKIIPFVKELKDLFNLFDQFLIDELSEVQNVFNQMEQAVEQHYFQEKDMVIMQLKERIKSLSGNLKEEKIKQELEEIETINIELDHRVTKLVTENKHLKQTYKELYDSIKSSHIRSKEQCDDLIRQVNIKSAENSDLNTSLQEKVLVVTALKDTLRKLKGKAVVNEAVTLHPIDPELLKINDSPLALKLRNNRTIHYDYLKHTQKETATLREIVEIERLLNPLNTSLPYAYSSCSMHITGDRSQLTNFVNKFLGTVKFGNDHIAKIMGYGDYKIRNVTISKVYFVEGLGHNLFFVGLFCDSDLEVDFRQHTCFIRNLEGVDLLIGSRGNNLYTLSLGDMMATINRLARQGLVRGLPKLKFEKDHLCSACVMGKSEKKSHKPKSEDTNQEKLYLLHMDLCGPMRVESVNGKKYILVIVDDYSQFTWVKCLRSKDKAPNFIIRFLKMIQVRLKVPIHHIRTDNGTEFVNQTLRKYYEQRLWLPHDIPKIDTCVDPPDPEVIAPLAEVIPLEHAESNGSSSSTTVNQDATSPSISQTTPETQPPVIPNDVEEDNHDTEVGHMSNDSLFGMPIPETYKDAFTQSCWIKAMQEELNEFEHLEELNEFERLENKARLLARSYSQEEGIDFKESFALVAKLELEGFFSQVYVSQPDGFVDLDNHNHVYKLKKALYGLKQALHAWYDMLSSFLISQDFSKGSVDPTLFIYRNSNDLLLVQIYVDDIIFAASTPELCDKYGFESCDTVDTPMVEKSKHDEDKEGKDIDPSHYHGSAYRKALTLSKKDLSIPTRNCQSSAIALCHNNVQHSKSKHIDMRYHFIKEHVENGLIKLYFVNTEYQLADLFTKALGRERIEFLINKLGMRSFTPETLKQLTDEVDETMDMTINQQVALDKALIPHASRLRIEKRNFRLRSDITSKESTLQLVYDVLRLTLIYKAFLVTSNTFDELPFEEEISAFLRYLGHSGEIRKLTDLNINKLHQPWRSYAAIINKCLSGKSTGYDNVVYQVEHKDAKKSNEMYYPKFTKVIINFFMTKDPSIPRRNNMNWHYVRYDQMFTTIKLVSRYQNTQQFGAMLPVELTNEDIKNSAAYNEYYAIASRAAPPKTKANVKKTQSSSNTTMPLPTVASTRLLKSTKGKQPAKSSKAKGLYVLSEVAMTEAEQMKLATKRSIQKTHISQASRSGTDEGTGIIPGVPDLLTDESDEEISWKSSDEDDDEVDDRNTDNDSDGFVHPKLSIHEEEAKDEKSFDPIVQTPENSHDKGNDDASLGMNVGSKEGQDAEDDDEELYRDVKINLEARDVQMTDVHTTQEFKDTHVTITLVNPDGKQQSSFDHRLKTLEANFSEFVQTNQFAGAVSSIRGIVERYMDQQMNEATGGPREEDKEKIQSQQVLQRKRHPRPLESLLKGPNLIKRLQASLHKQMSQCRLLKIWESLHIKSLKQVLLSLVEIEFFLEEVYKATTDQLDWNNPEGQQYPHNRLKPLPLIPNSRGHHVIPFNHFINNDLEYLRGGASSHKVKNRSAMINMLLEKSPIRGENVNSSTNLQSTRSLLAIDDDKLYKFKEGNFKRLRIQDLEDMLLLLVQGKLINLTVEKCFAFNVSLRMFTRSIVIQRHVKDLQLGVESYQKKLNLTNPDMYCFDLKRKEAYTTYTNLRGFIYHNKDKQNRLMRIDELNKFSDGTLNDVRTALDDHLKGIQMKYLPQAIWKRSDKERAAAMIHAIDKYLKTRRIMLSLEKFIGGRLYEGGFKMLQRTI</sequence>
<accession>A0A6L2K744</accession>
<feature type="region of interest" description="Disordered" evidence="6">
    <location>
        <begin position="1072"/>
        <end position="1119"/>
    </location>
</feature>
<gene>
    <name evidence="9" type="ORF">Tci_017181</name>
</gene>
<dbReference type="GO" id="GO:0008233">
    <property type="term" value="F:peptidase activity"/>
    <property type="evidence" value="ECO:0007669"/>
    <property type="project" value="UniProtKB-KW"/>
</dbReference>
<dbReference type="InterPro" id="IPR036397">
    <property type="entry name" value="RNaseH_sf"/>
</dbReference>
<keyword evidence="4" id="KW-0863">Zinc-finger</keyword>
<dbReference type="Pfam" id="PF00665">
    <property type="entry name" value="rve"/>
    <property type="match status" value="1"/>
</dbReference>
<keyword evidence="3" id="KW-0378">Hydrolase</keyword>
<keyword evidence="5" id="KW-0175">Coiled coil</keyword>
<reference evidence="9" key="1">
    <citation type="journal article" date="2019" name="Sci. Rep.">
        <title>Draft genome of Tanacetum cinerariifolium, the natural source of mosquito coil.</title>
        <authorList>
            <person name="Yamashiro T."/>
            <person name="Shiraishi A."/>
            <person name="Satake H."/>
            <person name="Nakayama K."/>
        </authorList>
    </citation>
    <scope>NUCLEOTIDE SEQUENCE</scope>
</reference>
<dbReference type="InterPro" id="IPR012337">
    <property type="entry name" value="RNaseH-like_sf"/>
</dbReference>